<keyword evidence="14" id="KW-0812">Transmembrane</keyword>
<keyword evidence="10 13" id="KW-0067">ATP-binding</keyword>
<dbReference type="GO" id="GO:0005886">
    <property type="term" value="C:plasma membrane"/>
    <property type="evidence" value="ECO:0007669"/>
    <property type="project" value="TreeGrafter"/>
</dbReference>
<keyword evidence="9 13" id="KW-0418">Kinase</keyword>
<feature type="binding site" evidence="13">
    <location>
        <begin position="61"/>
        <end position="68"/>
    </location>
    <ligand>
        <name>ATP</name>
        <dbReference type="ChEBI" id="CHEBI:30616"/>
    </ligand>
</feature>
<organism evidence="15 16">
    <name type="scientific">Thalassotalea marina</name>
    <dbReference type="NCBI Taxonomy" id="1673741"/>
    <lineage>
        <taxon>Bacteria</taxon>
        <taxon>Pseudomonadati</taxon>
        <taxon>Pseudomonadota</taxon>
        <taxon>Gammaproteobacteria</taxon>
        <taxon>Alteromonadales</taxon>
        <taxon>Colwelliaceae</taxon>
        <taxon>Thalassotalea</taxon>
    </lineage>
</organism>
<evidence type="ECO:0000256" key="6">
    <source>
        <dbReference type="ARBA" id="ARBA00022556"/>
    </source>
</evidence>
<keyword evidence="8 13" id="KW-0547">Nucleotide-binding</keyword>
<keyword evidence="14" id="KW-0472">Membrane</keyword>
<dbReference type="SUPFAM" id="SSF52540">
    <property type="entry name" value="P-loop containing nucleoside triphosphate hydrolases"/>
    <property type="match status" value="1"/>
</dbReference>
<dbReference type="RefSeq" id="WP_189773362.1">
    <property type="nucleotide sequence ID" value="NZ_BNCK01000009.1"/>
</dbReference>
<reference evidence="15" key="2">
    <citation type="submission" date="2020-09" db="EMBL/GenBank/DDBJ databases">
        <authorList>
            <person name="Sun Q."/>
            <person name="Kim S."/>
        </authorList>
    </citation>
    <scope>NUCLEOTIDE SEQUENCE</scope>
    <source>
        <strain evidence="15">KCTC 42731</strain>
    </source>
</reference>
<comment type="function">
    <text evidence="1 13">Transfers the gamma-phosphate of ATP to the 4'-position of a tetraacyldisaccharide 1-phosphate intermediate (termed DS-1-P) to form tetraacyldisaccharide 1,4'-bis-phosphate (lipid IVA).</text>
</comment>
<comment type="catalytic activity">
    <reaction evidence="13">
        <text>a lipid A disaccharide + ATP = a lipid IVA + ADP + H(+)</text>
        <dbReference type="Rhea" id="RHEA:67840"/>
        <dbReference type="ChEBI" id="CHEBI:15378"/>
        <dbReference type="ChEBI" id="CHEBI:30616"/>
        <dbReference type="ChEBI" id="CHEBI:176343"/>
        <dbReference type="ChEBI" id="CHEBI:176425"/>
        <dbReference type="ChEBI" id="CHEBI:456216"/>
        <dbReference type="EC" id="2.7.1.130"/>
    </reaction>
</comment>
<dbReference type="Proteomes" id="UP000623842">
    <property type="component" value="Unassembled WGS sequence"/>
</dbReference>
<evidence type="ECO:0000256" key="5">
    <source>
        <dbReference type="ARBA" id="ARBA00022516"/>
    </source>
</evidence>
<evidence type="ECO:0000256" key="7">
    <source>
        <dbReference type="ARBA" id="ARBA00022679"/>
    </source>
</evidence>
<evidence type="ECO:0000256" key="2">
    <source>
        <dbReference type="ARBA" id="ARBA00004870"/>
    </source>
</evidence>
<dbReference type="InterPro" id="IPR027417">
    <property type="entry name" value="P-loop_NTPase"/>
</dbReference>
<keyword evidence="6 13" id="KW-0441">Lipid A biosynthesis</keyword>
<comment type="pathway">
    <text evidence="2 13">Glycolipid biosynthesis; lipid IV(A) biosynthesis; lipid IV(A) from (3R)-3-hydroxytetradecanoyl-[acyl-carrier-protein] and UDP-N-acetyl-alpha-D-glucosamine: step 6/6.</text>
</comment>
<accession>A0A919BPV3</accession>
<dbReference type="PANTHER" id="PTHR42724:SF1">
    <property type="entry name" value="TETRAACYLDISACCHARIDE 4'-KINASE, MITOCHONDRIAL-RELATED"/>
    <property type="match status" value="1"/>
</dbReference>
<dbReference type="EC" id="2.7.1.130" evidence="3 13"/>
<proteinExistence type="inferred from homology"/>
<keyword evidence="5 13" id="KW-0444">Lipid biosynthesis</keyword>
<evidence type="ECO:0000256" key="1">
    <source>
        <dbReference type="ARBA" id="ARBA00002274"/>
    </source>
</evidence>
<evidence type="ECO:0000256" key="10">
    <source>
        <dbReference type="ARBA" id="ARBA00022840"/>
    </source>
</evidence>
<sequence>MRLIEKVWFNGHQAKWLLVPVLLPFSMLFWLVSLLRKLAYHIGLKRSISCGVPVVVIGNIGVGGNGKTPLTLWLIEQLKKRDINVGVISRGYGGSAPYYPFLVSDDSSAQWVGDEPKMLYLRARVPVAVGPDRIAAIELLKQQGVQVVLSDDGLQHYRMKRDVEILVVDGKRQFGNGLLIPAGPLRETTFRLKSVDHIVVNGEGDLVESQQIKRMHLMASHVVNVGSGRQVSVADFIQQFPEIQACAGIGDPARFFTTLEKLNFSLLKTQGFVDHKDYTEQDFHWVMDDTPLLMTEKDAVKCAGFTKANWWYLPVNAQFNQQDENALIESLLSLR</sequence>
<evidence type="ECO:0000256" key="4">
    <source>
        <dbReference type="ARBA" id="ARBA00016436"/>
    </source>
</evidence>
<feature type="transmembrane region" description="Helical" evidence="14">
    <location>
        <begin position="16"/>
        <end position="35"/>
    </location>
</feature>
<reference evidence="15" key="1">
    <citation type="journal article" date="2014" name="Int. J. Syst. Evol. Microbiol.">
        <title>Complete genome sequence of Corynebacterium casei LMG S-19264T (=DSM 44701T), isolated from a smear-ripened cheese.</title>
        <authorList>
            <consortium name="US DOE Joint Genome Institute (JGI-PGF)"/>
            <person name="Walter F."/>
            <person name="Albersmeier A."/>
            <person name="Kalinowski J."/>
            <person name="Ruckert C."/>
        </authorList>
    </citation>
    <scope>NUCLEOTIDE SEQUENCE</scope>
    <source>
        <strain evidence="15">KCTC 42731</strain>
    </source>
</reference>
<dbReference type="HAMAP" id="MF_00409">
    <property type="entry name" value="LpxK"/>
    <property type="match status" value="1"/>
</dbReference>
<dbReference type="Pfam" id="PF02606">
    <property type="entry name" value="LpxK"/>
    <property type="match status" value="1"/>
</dbReference>
<evidence type="ECO:0000256" key="11">
    <source>
        <dbReference type="ARBA" id="ARBA00023098"/>
    </source>
</evidence>
<keyword evidence="7 13" id="KW-0808">Transferase</keyword>
<comment type="caution">
    <text evidence="15">The sequence shown here is derived from an EMBL/GenBank/DDBJ whole genome shotgun (WGS) entry which is preliminary data.</text>
</comment>
<dbReference type="GO" id="GO:0009029">
    <property type="term" value="F:lipid-A 4'-kinase activity"/>
    <property type="evidence" value="ECO:0007669"/>
    <property type="project" value="UniProtKB-UniRule"/>
</dbReference>
<name>A0A919BPV3_9GAMM</name>
<dbReference type="InterPro" id="IPR003758">
    <property type="entry name" value="LpxK"/>
</dbReference>
<dbReference type="AlphaFoldDB" id="A0A919BPV3"/>
<keyword evidence="11 13" id="KW-0443">Lipid metabolism</keyword>
<keyword evidence="14" id="KW-1133">Transmembrane helix</keyword>
<evidence type="ECO:0000256" key="14">
    <source>
        <dbReference type="SAM" id="Phobius"/>
    </source>
</evidence>
<evidence type="ECO:0000256" key="12">
    <source>
        <dbReference type="ARBA" id="ARBA00029757"/>
    </source>
</evidence>
<dbReference type="EMBL" id="BNCK01000009">
    <property type="protein sequence ID" value="GHG03017.1"/>
    <property type="molecule type" value="Genomic_DNA"/>
</dbReference>
<comment type="similarity">
    <text evidence="13">Belongs to the LpxK family.</text>
</comment>
<evidence type="ECO:0000313" key="16">
    <source>
        <dbReference type="Proteomes" id="UP000623842"/>
    </source>
</evidence>
<dbReference type="GO" id="GO:0005524">
    <property type="term" value="F:ATP binding"/>
    <property type="evidence" value="ECO:0007669"/>
    <property type="project" value="UniProtKB-UniRule"/>
</dbReference>
<evidence type="ECO:0000313" key="15">
    <source>
        <dbReference type="EMBL" id="GHG03017.1"/>
    </source>
</evidence>
<dbReference type="GO" id="GO:0009245">
    <property type="term" value="P:lipid A biosynthetic process"/>
    <property type="evidence" value="ECO:0007669"/>
    <property type="project" value="UniProtKB-UniRule"/>
</dbReference>
<evidence type="ECO:0000256" key="3">
    <source>
        <dbReference type="ARBA" id="ARBA00012071"/>
    </source>
</evidence>
<protein>
    <recommendedName>
        <fullName evidence="4 13">Tetraacyldisaccharide 4'-kinase</fullName>
        <ecNumber evidence="3 13">2.7.1.130</ecNumber>
    </recommendedName>
    <alternativeName>
        <fullName evidence="12 13">Lipid A 4'-kinase</fullName>
    </alternativeName>
</protein>
<evidence type="ECO:0000256" key="13">
    <source>
        <dbReference type="HAMAP-Rule" id="MF_00409"/>
    </source>
</evidence>
<evidence type="ECO:0000256" key="9">
    <source>
        <dbReference type="ARBA" id="ARBA00022777"/>
    </source>
</evidence>
<dbReference type="GO" id="GO:0009244">
    <property type="term" value="P:lipopolysaccharide core region biosynthetic process"/>
    <property type="evidence" value="ECO:0007669"/>
    <property type="project" value="TreeGrafter"/>
</dbReference>
<keyword evidence="16" id="KW-1185">Reference proteome</keyword>
<evidence type="ECO:0000256" key="8">
    <source>
        <dbReference type="ARBA" id="ARBA00022741"/>
    </source>
</evidence>
<dbReference type="PANTHER" id="PTHR42724">
    <property type="entry name" value="TETRAACYLDISACCHARIDE 4'-KINASE"/>
    <property type="match status" value="1"/>
</dbReference>
<dbReference type="NCBIfam" id="TIGR00682">
    <property type="entry name" value="lpxK"/>
    <property type="match status" value="1"/>
</dbReference>
<gene>
    <name evidence="13 15" type="primary">lpxK</name>
    <name evidence="15" type="ORF">GCM10017161_35080</name>
</gene>